<dbReference type="AlphaFoldDB" id="A0A9W6GH10"/>
<sequence>MKKTLAILMITGLMGLTAQGAQYRDGVYRGNFIDRGETQANVQFELKDDTVVKAKYRALAFKGQNYMENKKLAKERAKYEAALKSTIGKNINDALEDLYYPEKIEMAGASVRSNKIRSSFQDALNRGAYKIVKEK</sequence>
<proteinExistence type="predicted"/>
<feature type="signal peptide" evidence="1">
    <location>
        <begin position="1"/>
        <end position="20"/>
    </location>
</feature>
<dbReference type="Gene3D" id="3.90.1010.20">
    <property type="match status" value="1"/>
</dbReference>
<evidence type="ECO:0000256" key="1">
    <source>
        <dbReference type="SAM" id="SignalP"/>
    </source>
</evidence>
<protein>
    <recommendedName>
        <fullName evidence="4">FMN-binding domain-containing protein</fullName>
    </recommendedName>
</protein>
<dbReference type="Proteomes" id="UP001144471">
    <property type="component" value="Unassembled WGS sequence"/>
</dbReference>
<comment type="caution">
    <text evidence="2">The sequence shown here is derived from an EMBL/GenBank/DDBJ whole genome shotgun (WGS) entry which is preliminary data.</text>
</comment>
<feature type="chain" id="PRO_5040833201" description="FMN-binding domain-containing protein" evidence="1">
    <location>
        <begin position="21"/>
        <end position="135"/>
    </location>
</feature>
<dbReference type="EMBL" id="BSDY01000002">
    <property type="protein sequence ID" value="GLI55089.1"/>
    <property type="molecule type" value="Genomic_DNA"/>
</dbReference>
<evidence type="ECO:0008006" key="4">
    <source>
        <dbReference type="Google" id="ProtNLM"/>
    </source>
</evidence>
<evidence type="ECO:0000313" key="3">
    <source>
        <dbReference type="Proteomes" id="UP001144471"/>
    </source>
</evidence>
<organism evidence="2 3">
    <name type="scientific">Propionigenium maris DSM 9537</name>
    <dbReference type="NCBI Taxonomy" id="1123000"/>
    <lineage>
        <taxon>Bacteria</taxon>
        <taxon>Fusobacteriati</taxon>
        <taxon>Fusobacteriota</taxon>
        <taxon>Fusobacteriia</taxon>
        <taxon>Fusobacteriales</taxon>
        <taxon>Fusobacteriaceae</taxon>
        <taxon>Propionigenium</taxon>
    </lineage>
</organism>
<reference evidence="2" key="1">
    <citation type="submission" date="2022-12" db="EMBL/GenBank/DDBJ databases">
        <title>Reference genome sequencing for broad-spectrum identification of bacterial and archaeal isolates by mass spectrometry.</title>
        <authorList>
            <person name="Sekiguchi Y."/>
            <person name="Tourlousse D.M."/>
        </authorList>
    </citation>
    <scope>NUCLEOTIDE SEQUENCE</scope>
    <source>
        <strain evidence="2">10succ1</strain>
    </source>
</reference>
<keyword evidence="1" id="KW-0732">Signal</keyword>
<accession>A0A9W6GH10</accession>
<keyword evidence="3" id="KW-1185">Reference proteome</keyword>
<gene>
    <name evidence="2" type="ORF">PM10SUCC1_06040</name>
</gene>
<dbReference type="RefSeq" id="WP_281833340.1">
    <property type="nucleotide sequence ID" value="NZ_BSDY01000002.1"/>
</dbReference>
<name>A0A9W6GH10_9FUSO</name>
<evidence type="ECO:0000313" key="2">
    <source>
        <dbReference type="EMBL" id="GLI55089.1"/>
    </source>
</evidence>